<comment type="caution">
    <text evidence="2">The sequence shown here is derived from an EMBL/GenBank/DDBJ whole genome shotgun (WGS) entry which is preliminary data.</text>
</comment>
<sequence length="402" mass="44572">MEADSVDGLRCRRLPLLVLRIYGLGEDLTHGDVKLYVYPQTRRPGDDSSFAITTSTMSRPLFYYPPPPSPSAEGWTFPPRPSVIPRAYSRWHQTSSAASAAWCRFRGQMERSLRVTPPRSSPQKSGFPLAILGPCAPFVPAPLCFTPLRPHFASLLRPSRIPQFAADAPRVGTVKSRPASTSPSAPGGTGSTLLDPSMPDSRFFIYDPPSSRTFLRRSTFPAATIVFTWRTCFSPRSKAFQLRSRRHAVPPASTSWPTSTSTATSAASFIDDSRVLHDDLHFISCSLSVMNAHTAADTRQRCVARVDATRAFLATSLAALGDPHATEKAKHEYYKTLTPFSPRIYLDLRFHSSFADFGIVFLDLSFYSCTSFSVHLPRQYFLSFSLHGLLPTLPPPAIMIHR</sequence>
<dbReference type="EMBL" id="JACAZH010000037">
    <property type="protein sequence ID" value="KAF7336422.1"/>
    <property type="molecule type" value="Genomic_DNA"/>
</dbReference>
<accession>A0A8H6X8J8</accession>
<organism evidence="2 3">
    <name type="scientific">Mycena sanguinolenta</name>
    <dbReference type="NCBI Taxonomy" id="230812"/>
    <lineage>
        <taxon>Eukaryota</taxon>
        <taxon>Fungi</taxon>
        <taxon>Dikarya</taxon>
        <taxon>Basidiomycota</taxon>
        <taxon>Agaricomycotina</taxon>
        <taxon>Agaricomycetes</taxon>
        <taxon>Agaricomycetidae</taxon>
        <taxon>Agaricales</taxon>
        <taxon>Marasmiineae</taxon>
        <taxon>Mycenaceae</taxon>
        <taxon>Mycena</taxon>
    </lineage>
</organism>
<gene>
    <name evidence="2" type="ORF">MSAN_02296200</name>
</gene>
<evidence type="ECO:0000313" key="2">
    <source>
        <dbReference type="EMBL" id="KAF7336422.1"/>
    </source>
</evidence>
<feature type="region of interest" description="Disordered" evidence="1">
    <location>
        <begin position="169"/>
        <end position="193"/>
    </location>
</feature>
<name>A0A8H6X8J8_9AGAR</name>
<dbReference type="Proteomes" id="UP000623467">
    <property type="component" value="Unassembled WGS sequence"/>
</dbReference>
<keyword evidence="3" id="KW-1185">Reference proteome</keyword>
<reference evidence="2" key="1">
    <citation type="submission" date="2020-05" db="EMBL/GenBank/DDBJ databases">
        <title>Mycena genomes resolve the evolution of fungal bioluminescence.</title>
        <authorList>
            <person name="Tsai I.J."/>
        </authorList>
    </citation>
    <scope>NUCLEOTIDE SEQUENCE</scope>
    <source>
        <strain evidence="2">160909Yilan</strain>
    </source>
</reference>
<evidence type="ECO:0000256" key="1">
    <source>
        <dbReference type="SAM" id="MobiDB-lite"/>
    </source>
</evidence>
<dbReference type="AlphaFoldDB" id="A0A8H6X8J8"/>
<protein>
    <submittedName>
        <fullName evidence="2">Uncharacterized protein</fullName>
    </submittedName>
</protein>
<evidence type="ECO:0000313" key="3">
    <source>
        <dbReference type="Proteomes" id="UP000623467"/>
    </source>
</evidence>
<proteinExistence type="predicted"/>